<evidence type="ECO:0000256" key="12">
    <source>
        <dbReference type="ARBA" id="ARBA00034005"/>
    </source>
</evidence>
<dbReference type="FunFam" id="3.30.470.30:FF:000001">
    <property type="entry name" value="DNA ligase"/>
    <property type="match status" value="1"/>
</dbReference>
<feature type="binding site" evidence="14">
    <location>
        <position position="137"/>
    </location>
    <ligand>
        <name>NAD(+)</name>
        <dbReference type="ChEBI" id="CHEBI:57540"/>
    </ligand>
</feature>
<keyword evidence="6 14" id="KW-0479">Metal-binding</keyword>
<dbReference type="FunFam" id="1.10.287.610:FF:000002">
    <property type="entry name" value="DNA ligase"/>
    <property type="match status" value="1"/>
</dbReference>
<dbReference type="PROSITE" id="PS01056">
    <property type="entry name" value="DNA_LIGASE_N2"/>
    <property type="match status" value="1"/>
</dbReference>
<dbReference type="InterPro" id="IPR004149">
    <property type="entry name" value="Znf_DNAligase_C4"/>
</dbReference>
<dbReference type="GO" id="GO:0006281">
    <property type="term" value="P:DNA repair"/>
    <property type="evidence" value="ECO:0007669"/>
    <property type="project" value="UniProtKB-KW"/>
</dbReference>
<dbReference type="GO" id="GO:0003677">
    <property type="term" value="F:DNA binding"/>
    <property type="evidence" value="ECO:0007669"/>
    <property type="project" value="InterPro"/>
</dbReference>
<comment type="cofactor">
    <cofactor evidence="14">
        <name>Mg(2+)</name>
        <dbReference type="ChEBI" id="CHEBI:18420"/>
    </cofactor>
    <cofactor evidence="14">
        <name>Mn(2+)</name>
        <dbReference type="ChEBI" id="CHEBI:29035"/>
    </cofactor>
</comment>
<comment type="catalytic activity">
    <reaction evidence="12 14">
        <text>NAD(+) + (deoxyribonucleotide)n-3'-hydroxyl + 5'-phospho-(deoxyribonucleotide)m = (deoxyribonucleotide)n+m + AMP + beta-nicotinamide D-nucleotide.</text>
        <dbReference type="EC" id="6.5.1.2"/>
    </reaction>
</comment>
<dbReference type="Pfam" id="PF12826">
    <property type="entry name" value="HHH_2"/>
    <property type="match status" value="1"/>
</dbReference>
<keyword evidence="8 14" id="KW-0862">Zinc</keyword>
<evidence type="ECO:0000256" key="8">
    <source>
        <dbReference type="ARBA" id="ARBA00022833"/>
    </source>
</evidence>
<dbReference type="InterPro" id="IPR003583">
    <property type="entry name" value="Hlx-hairpin-Hlx_DNA-bd_motif"/>
</dbReference>
<keyword evidence="4 14" id="KW-0436">Ligase</keyword>
<comment type="similarity">
    <text evidence="13 14">Belongs to the NAD-dependent DNA ligase family. LigA subfamily.</text>
</comment>
<evidence type="ECO:0000259" key="15">
    <source>
        <dbReference type="PROSITE" id="PS50172"/>
    </source>
</evidence>
<gene>
    <name evidence="14" type="primary">ligA</name>
    <name evidence="16" type="ORF">COS99_01760</name>
</gene>
<dbReference type="Proteomes" id="UP000230052">
    <property type="component" value="Unassembled WGS sequence"/>
</dbReference>
<comment type="function">
    <text evidence="1 14">DNA ligase that catalyzes the formation of phosphodiester linkages between 5'-phosphoryl and 3'-hydroxyl groups in double-stranded DNA using NAD as a coenzyme and as the energy source for the reaction. It is essential for DNA replication and repair of damaged DNA.</text>
</comment>
<dbReference type="FunFam" id="2.40.50.140:FF:000012">
    <property type="entry name" value="DNA ligase"/>
    <property type="match status" value="1"/>
</dbReference>
<dbReference type="Gene3D" id="6.20.10.30">
    <property type="match status" value="1"/>
</dbReference>
<dbReference type="AlphaFoldDB" id="A0A2J0L6K9"/>
<dbReference type="HAMAP" id="MF_01588">
    <property type="entry name" value="DNA_ligase_A"/>
    <property type="match status" value="1"/>
</dbReference>
<evidence type="ECO:0000256" key="13">
    <source>
        <dbReference type="ARBA" id="ARBA00060881"/>
    </source>
</evidence>
<keyword evidence="11 14" id="KW-0234">DNA repair</keyword>
<dbReference type="GO" id="GO:0005829">
    <property type="term" value="C:cytosol"/>
    <property type="evidence" value="ECO:0007669"/>
    <property type="project" value="TreeGrafter"/>
</dbReference>
<evidence type="ECO:0000256" key="2">
    <source>
        <dbReference type="ARBA" id="ARBA00012722"/>
    </source>
</evidence>
<feature type="binding site" evidence="14">
    <location>
        <position position="315"/>
    </location>
    <ligand>
        <name>NAD(+)</name>
        <dbReference type="ChEBI" id="CHEBI:57540"/>
    </ligand>
</feature>
<feature type="binding site" evidence="14">
    <location>
        <position position="409"/>
    </location>
    <ligand>
        <name>Zn(2+)</name>
        <dbReference type="ChEBI" id="CHEBI:29105"/>
    </ligand>
</feature>
<dbReference type="SUPFAM" id="SSF56091">
    <property type="entry name" value="DNA ligase/mRNA capping enzyme, catalytic domain"/>
    <property type="match status" value="1"/>
</dbReference>
<dbReference type="InterPro" id="IPR033136">
    <property type="entry name" value="DNA_ligase_CS"/>
</dbReference>
<dbReference type="PROSITE" id="PS50172">
    <property type="entry name" value="BRCT"/>
    <property type="match status" value="1"/>
</dbReference>
<evidence type="ECO:0000256" key="9">
    <source>
        <dbReference type="ARBA" id="ARBA00022842"/>
    </source>
</evidence>
<feature type="binding site" evidence="14">
    <location>
        <position position="114"/>
    </location>
    <ligand>
        <name>NAD(+)</name>
        <dbReference type="ChEBI" id="CHEBI:57540"/>
    </ligand>
</feature>
<dbReference type="SUPFAM" id="SSF50249">
    <property type="entry name" value="Nucleic acid-binding proteins"/>
    <property type="match status" value="1"/>
</dbReference>
<evidence type="ECO:0000256" key="7">
    <source>
        <dbReference type="ARBA" id="ARBA00022763"/>
    </source>
</evidence>
<feature type="binding site" evidence="14">
    <location>
        <begin position="34"/>
        <end position="38"/>
    </location>
    <ligand>
        <name>NAD(+)</name>
        <dbReference type="ChEBI" id="CHEBI:57540"/>
    </ligand>
</feature>
<evidence type="ECO:0000313" key="17">
    <source>
        <dbReference type="Proteomes" id="UP000230052"/>
    </source>
</evidence>
<dbReference type="SMART" id="SM00278">
    <property type="entry name" value="HhH1"/>
    <property type="match status" value="3"/>
</dbReference>
<dbReference type="InterPro" id="IPR013840">
    <property type="entry name" value="DNAligase_N"/>
</dbReference>
<dbReference type="SUPFAM" id="SSF47781">
    <property type="entry name" value="RuvA domain 2-like"/>
    <property type="match status" value="1"/>
</dbReference>
<reference evidence="16 17" key="1">
    <citation type="submission" date="2017-09" db="EMBL/GenBank/DDBJ databases">
        <title>Depth-based differentiation of microbial function through sediment-hosted aquifers and enrichment of novel symbionts in the deep terrestrial subsurface.</title>
        <authorList>
            <person name="Probst A.J."/>
            <person name="Ladd B."/>
            <person name="Jarett J.K."/>
            <person name="Geller-Mcgrath D.E."/>
            <person name="Sieber C.M."/>
            <person name="Emerson J.B."/>
            <person name="Anantharaman K."/>
            <person name="Thomas B.C."/>
            <person name="Malmstrom R."/>
            <person name="Stieglmeier M."/>
            <person name="Klingl A."/>
            <person name="Woyke T."/>
            <person name="Ryan C.M."/>
            <person name="Banfield J.F."/>
        </authorList>
    </citation>
    <scope>NUCLEOTIDE SEQUENCE [LARGE SCALE GENOMIC DNA]</scope>
    <source>
        <strain evidence="16">CG07_land_8_20_14_0_80_42_15</strain>
    </source>
</reference>
<dbReference type="InterPro" id="IPR004150">
    <property type="entry name" value="NAD_DNA_ligase_OB"/>
</dbReference>
<dbReference type="InterPro" id="IPR012340">
    <property type="entry name" value="NA-bd_OB-fold"/>
</dbReference>
<dbReference type="NCBIfam" id="TIGR00575">
    <property type="entry name" value="dnlj"/>
    <property type="match status" value="1"/>
</dbReference>
<feature type="active site" description="N6-AMP-lysine intermediate" evidence="14">
    <location>
        <position position="116"/>
    </location>
</feature>
<feature type="binding site" evidence="14">
    <location>
        <position position="427"/>
    </location>
    <ligand>
        <name>Zn(2+)</name>
        <dbReference type="ChEBI" id="CHEBI:29105"/>
    </ligand>
</feature>
<dbReference type="InterPro" id="IPR001679">
    <property type="entry name" value="DNA_ligase"/>
</dbReference>
<dbReference type="FunFam" id="1.10.150.20:FF:000006">
    <property type="entry name" value="DNA ligase"/>
    <property type="match status" value="1"/>
</dbReference>
<dbReference type="FunFam" id="1.10.150.20:FF:000007">
    <property type="entry name" value="DNA ligase"/>
    <property type="match status" value="1"/>
</dbReference>
<evidence type="ECO:0000256" key="6">
    <source>
        <dbReference type="ARBA" id="ARBA00022723"/>
    </source>
</evidence>
<dbReference type="EC" id="6.5.1.2" evidence="2 14"/>
<dbReference type="SUPFAM" id="SSF52113">
    <property type="entry name" value="BRCT domain"/>
    <property type="match status" value="1"/>
</dbReference>
<dbReference type="Pfam" id="PF03120">
    <property type="entry name" value="OB_DNA_ligase"/>
    <property type="match status" value="1"/>
</dbReference>
<dbReference type="Gene3D" id="1.10.287.610">
    <property type="entry name" value="Helix hairpin bin"/>
    <property type="match status" value="1"/>
</dbReference>
<evidence type="ECO:0000256" key="11">
    <source>
        <dbReference type="ARBA" id="ARBA00023204"/>
    </source>
</evidence>
<feature type="binding site" evidence="14">
    <location>
        <begin position="83"/>
        <end position="84"/>
    </location>
    <ligand>
        <name>NAD(+)</name>
        <dbReference type="ChEBI" id="CHEBI:57540"/>
    </ligand>
</feature>
<dbReference type="CDD" id="cd00114">
    <property type="entry name" value="LIGANc"/>
    <property type="match status" value="1"/>
</dbReference>
<dbReference type="PANTHER" id="PTHR23389">
    <property type="entry name" value="CHROMOSOME TRANSMISSION FIDELITY FACTOR 18"/>
    <property type="match status" value="1"/>
</dbReference>
<dbReference type="Gene3D" id="1.10.150.20">
    <property type="entry name" value="5' to 3' exonuclease, C-terminal subdomain"/>
    <property type="match status" value="2"/>
</dbReference>
<dbReference type="InterPro" id="IPR010994">
    <property type="entry name" value="RuvA_2-like"/>
</dbReference>
<evidence type="ECO:0000256" key="10">
    <source>
        <dbReference type="ARBA" id="ARBA00023027"/>
    </source>
</evidence>
<dbReference type="NCBIfam" id="NF005932">
    <property type="entry name" value="PRK07956.1"/>
    <property type="match status" value="1"/>
</dbReference>
<keyword evidence="5 14" id="KW-0235">DNA replication</keyword>
<dbReference type="GO" id="GO:0003911">
    <property type="term" value="F:DNA ligase (NAD+) activity"/>
    <property type="evidence" value="ECO:0007669"/>
    <property type="project" value="UniProtKB-UniRule"/>
</dbReference>
<accession>A0A2J0L6K9</accession>
<organism evidence="16 17">
    <name type="scientific">Candidatus Aquitaenariimonas noxiae</name>
    <dbReference type="NCBI Taxonomy" id="1974741"/>
    <lineage>
        <taxon>Bacteria</taxon>
        <taxon>Pseudomonadati</taxon>
        <taxon>Candidatus Omnitrophota</taxon>
        <taxon>Candidatus Aquitaenariimonas</taxon>
    </lineage>
</organism>
<evidence type="ECO:0000313" key="16">
    <source>
        <dbReference type="EMBL" id="PIU42167.1"/>
    </source>
</evidence>
<evidence type="ECO:0000256" key="5">
    <source>
        <dbReference type="ARBA" id="ARBA00022705"/>
    </source>
</evidence>
<dbReference type="PIRSF" id="PIRSF001604">
    <property type="entry name" value="LigA"/>
    <property type="match status" value="1"/>
</dbReference>
<sequence>MDKEKAKIQLEKLKKEIRRHDRLYYVENRPEIDDSEYDKLMRQLKDLEGQFPDLITPDSPTQRVGGEPTKVFPQVKHLVPMLSMDNTYSPEELKEFDQRVRKNLPGERIEYVVELKFDGVSVSLLYKNSRFMKGATRGDGAIGDDVSNNLKTIRSIPLVLEDEEATPRLFEVRGEVYMRREELLKLNEEKERIGEPLFANPRNAAAGSLKLLDPKIVAERGLDIFIYGIGHCEGKEFKTHDEVLKFLKKIGFKVNKSILLCRSIDEVIDHCNQWEGKRDSLEYDTDGMVIKVNSLDQQRRLGHTSKSPRWMIAYKFPARKVTTKLKDITVQVGRTGALTPVAILEPVHVSGSTVSRATLHNMDEIERLDVRIGDTVILEKGGEIIPKIDSVVKNKRTGKEKKFVLPDSCPVCSSKVLRSPDEVALRCENVACPAQLKMTILHFASHTAMDIEGMGERIVDQMVDKGLLKDYGDIYHLKMNQVAQLERLAEKSASNLMEAVEKSKQNELYRLIFGLGVRHVGVRAARILAENFSSVDTIAEKTAEELQLVPEIGPVMAKSIYNFFRKKENLKVIDKLKDAGVKTAERQKIKKETKFSGKIFVFTGTLSKFSREEAQGIVISLGGEASSSVSKNTDFVVSGQDAGSKLEKAKKLGVKIIDEEEFAKMIGRV</sequence>
<keyword evidence="7 14" id="KW-0227">DNA damage</keyword>
<feature type="binding site" evidence="14">
    <location>
        <position position="432"/>
    </location>
    <ligand>
        <name>Zn(2+)</name>
        <dbReference type="ChEBI" id="CHEBI:29105"/>
    </ligand>
</feature>
<dbReference type="InterPro" id="IPR036420">
    <property type="entry name" value="BRCT_dom_sf"/>
</dbReference>
<dbReference type="GO" id="GO:0046872">
    <property type="term" value="F:metal ion binding"/>
    <property type="evidence" value="ECO:0007669"/>
    <property type="project" value="UniProtKB-KW"/>
</dbReference>
<evidence type="ECO:0000256" key="1">
    <source>
        <dbReference type="ARBA" id="ARBA00004067"/>
    </source>
</evidence>
<keyword evidence="10 14" id="KW-0520">NAD</keyword>
<feature type="binding site" evidence="14">
    <location>
        <position position="175"/>
    </location>
    <ligand>
        <name>NAD(+)</name>
        <dbReference type="ChEBI" id="CHEBI:57540"/>
    </ligand>
</feature>
<dbReference type="Pfam" id="PF00533">
    <property type="entry name" value="BRCT"/>
    <property type="match status" value="1"/>
</dbReference>
<dbReference type="SMART" id="SM00292">
    <property type="entry name" value="BRCT"/>
    <property type="match status" value="1"/>
</dbReference>
<dbReference type="InterPro" id="IPR001357">
    <property type="entry name" value="BRCT_dom"/>
</dbReference>
<keyword evidence="14" id="KW-0464">Manganese</keyword>
<dbReference type="InterPro" id="IPR041663">
    <property type="entry name" value="DisA/LigA_HHH"/>
</dbReference>
<protein>
    <recommendedName>
        <fullName evidence="3 14">DNA ligase</fullName>
        <ecNumber evidence="2 14">6.5.1.2</ecNumber>
    </recommendedName>
    <alternativeName>
        <fullName evidence="14">Polydeoxyribonucleotide synthase [NAD(+)]</fullName>
    </alternativeName>
</protein>
<evidence type="ECO:0000256" key="14">
    <source>
        <dbReference type="HAMAP-Rule" id="MF_01588"/>
    </source>
</evidence>
<evidence type="ECO:0000256" key="3">
    <source>
        <dbReference type="ARBA" id="ARBA00013308"/>
    </source>
</evidence>
<feature type="domain" description="BRCT" evidence="15">
    <location>
        <begin position="590"/>
        <end position="669"/>
    </location>
</feature>
<feature type="binding site" evidence="14">
    <location>
        <position position="291"/>
    </location>
    <ligand>
        <name>NAD(+)</name>
        <dbReference type="ChEBI" id="CHEBI:57540"/>
    </ligand>
</feature>
<dbReference type="Gene3D" id="3.30.470.30">
    <property type="entry name" value="DNA ligase/mRNA capping enzyme"/>
    <property type="match status" value="1"/>
</dbReference>
<dbReference type="InterPro" id="IPR013839">
    <property type="entry name" value="DNAligase_adenylation"/>
</dbReference>
<dbReference type="Pfam" id="PF01653">
    <property type="entry name" value="DNA_ligase_aden"/>
    <property type="match status" value="1"/>
</dbReference>
<dbReference type="CDD" id="cd17748">
    <property type="entry name" value="BRCT_DNA_ligase_like"/>
    <property type="match status" value="1"/>
</dbReference>
<dbReference type="SMART" id="SM00532">
    <property type="entry name" value="LIGANc"/>
    <property type="match status" value="1"/>
</dbReference>
<dbReference type="Gene3D" id="2.40.50.140">
    <property type="entry name" value="Nucleic acid-binding proteins"/>
    <property type="match status" value="1"/>
</dbReference>
<name>A0A2J0L6K9_9BACT</name>
<dbReference type="Pfam" id="PF03119">
    <property type="entry name" value="DNA_ligase_ZBD"/>
    <property type="match status" value="1"/>
</dbReference>
<dbReference type="Gene3D" id="3.40.50.10190">
    <property type="entry name" value="BRCT domain"/>
    <property type="match status" value="1"/>
</dbReference>
<feature type="binding site" evidence="14">
    <location>
        <position position="412"/>
    </location>
    <ligand>
        <name>Zn(2+)</name>
        <dbReference type="ChEBI" id="CHEBI:29105"/>
    </ligand>
</feature>
<proteinExistence type="inferred from homology"/>
<keyword evidence="9 14" id="KW-0460">Magnesium</keyword>
<comment type="caution">
    <text evidence="16">The sequence shown here is derived from an EMBL/GenBank/DDBJ whole genome shotgun (WGS) entry which is preliminary data.</text>
</comment>
<dbReference type="PANTHER" id="PTHR23389:SF9">
    <property type="entry name" value="DNA LIGASE"/>
    <property type="match status" value="1"/>
</dbReference>
<evidence type="ECO:0000256" key="4">
    <source>
        <dbReference type="ARBA" id="ARBA00022598"/>
    </source>
</evidence>
<dbReference type="EMBL" id="PEWV01000017">
    <property type="protein sequence ID" value="PIU42167.1"/>
    <property type="molecule type" value="Genomic_DNA"/>
</dbReference>
<dbReference type="GO" id="GO:0006260">
    <property type="term" value="P:DNA replication"/>
    <property type="evidence" value="ECO:0007669"/>
    <property type="project" value="UniProtKB-KW"/>
</dbReference>